<evidence type="ECO:0000256" key="1">
    <source>
        <dbReference type="SAM" id="Phobius"/>
    </source>
</evidence>
<keyword evidence="1" id="KW-1133">Transmembrane helix</keyword>
<comment type="caution">
    <text evidence="2">The sequence shown here is derived from an EMBL/GenBank/DDBJ whole genome shotgun (WGS) entry which is preliminary data.</text>
</comment>
<protein>
    <submittedName>
        <fullName evidence="2">Uncharacterized protein</fullName>
    </submittedName>
</protein>
<keyword evidence="1" id="KW-0812">Transmembrane</keyword>
<proteinExistence type="predicted"/>
<gene>
    <name evidence="2" type="ORF">LCGC14_0360010</name>
</gene>
<dbReference type="AlphaFoldDB" id="A0A0F9TR76"/>
<evidence type="ECO:0000313" key="2">
    <source>
        <dbReference type="EMBL" id="KKN77442.1"/>
    </source>
</evidence>
<keyword evidence="1" id="KW-0472">Membrane</keyword>
<dbReference type="EMBL" id="LAZR01000278">
    <property type="protein sequence ID" value="KKN77442.1"/>
    <property type="molecule type" value="Genomic_DNA"/>
</dbReference>
<sequence length="58" mass="6649">MESQKHTTNTNDHDLLIRIDERTMKIDTCLSNHLKHHWAITLALLATVLGLVAKILFL</sequence>
<name>A0A0F9TR76_9ZZZZ</name>
<organism evidence="2">
    <name type="scientific">marine sediment metagenome</name>
    <dbReference type="NCBI Taxonomy" id="412755"/>
    <lineage>
        <taxon>unclassified sequences</taxon>
        <taxon>metagenomes</taxon>
        <taxon>ecological metagenomes</taxon>
    </lineage>
</organism>
<feature type="transmembrane region" description="Helical" evidence="1">
    <location>
        <begin position="38"/>
        <end position="57"/>
    </location>
</feature>
<reference evidence="2" key="1">
    <citation type="journal article" date="2015" name="Nature">
        <title>Complex archaea that bridge the gap between prokaryotes and eukaryotes.</title>
        <authorList>
            <person name="Spang A."/>
            <person name="Saw J.H."/>
            <person name="Jorgensen S.L."/>
            <person name="Zaremba-Niedzwiedzka K."/>
            <person name="Martijn J."/>
            <person name="Lind A.E."/>
            <person name="van Eijk R."/>
            <person name="Schleper C."/>
            <person name="Guy L."/>
            <person name="Ettema T.J."/>
        </authorList>
    </citation>
    <scope>NUCLEOTIDE SEQUENCE</scope>
</reference>
<accession>A0A0F9TR76</accession>